<dbReference type="InterPro" id="IPR017452">
    <property type="entry name" value="GPCR_Rhodpsn_7TM"/>
</dbReference>
<evidence type="ECO:0000256" key="3">
    <source>
        <dbReference type="ARBA" id="ARBA00022989"/>
    </source>
</evidence>
<accession>A0A401NVY0</accession>
<comment type="subcellular location">
    <subcellularLocation>
        <location evidence="1">Membrane</location>
        <topology evidence="1">Multi-pass membrane protein</topology>
    </subcellularLocation>
</comment>
<keyword evidence="6 8" id="KW-0675">Receptor</keyword>
<evidence type="ECO:0000313" key="12">
    <source>
        <dbReference type="Proteomes" id="UP000288216"/>
    </source>
</evidence>
<evidence type="ECO:0000313" key="11">
    <source>
        <dbReference type="EMBL" id="GCB65019.1"/>
    </source>
</evidence>
<comment type="caution">
    <text evidence="11">The sequence shown here is derived from an EMBL/GenBank/DDBJ whole genome shotgun (WGS) entry which is preliminary data.</text>
</comment>
<feature type="transmembrane region" description="Helical" evidence="9">
    <location>
        <begin position="161"/>
        <end position="183"/>
    </location>
</feature>
<evidence type="ECO:0000256" key="1">
    <source>
        <dbReference type="ARBA" id="ARBA00004141"/>
    </source>
</evidence>
<name>A0A401NVY0_SCYTO</name>
<dbReference type="GO" id="GO:0009897">
    <property type="term" value="C:external side of plasma membrane"/>
    <property type="evidence" value="ECO:0007669"/>
    <property type="project" value="TreeGrafter"/>
</dbReference>
<keyword evidence="2 8" id="KW-0812">Transmembrane</keyword>
<evidence type="ECO:0000256" key="5">
    <source>
        <dbReference type="ARBA" id="ARBA00023136"/>
    </source>
</evidence>
<sequence length="399" mass="45117">MPTEFGVTEEQDYSLLVYSPDPESDYVDDTDGAICPYENLPFVNITISLLYYLIFIVGSTGNMFVILVMMFKERRRRRLVDTFVINLAFADLVFVFTLPFWAVSASNNHLWAFGSAFCKISSYIVAVNRYSSVFFLTCMSIDRYLAIVKLLNFKHIRTQKYAATISLGIWLSSLLLAIPSAYFRKPDQSNMTYYCTEDTASPFLRAFNVTAINLTFVLPVATILFCYCSILAKLGEHYGHSNKSSQRRENSVKIVFAIVSAFILSWLPFNVLKSMALYLQFHNVDLSCWPLVSRGLAVASCLAFLNSCVNPIIYAFLDRNFRQRTRRMTSHVFAGLGKRSSSFGSGSTVTESSTALKKSDSGEQSWNRYASLIKATNRREVASNPHNYVQKNTQVSNCV</sequence>
<dbReference type="SUPFAM" id="SSF81321">
    <property type="entry name" value="Family A G protein-coupled receptor-like"/>
    <property type="match status" value="1"/>
</dbReference>
<dbReference type="Gene3D" id="1.20.1070.10">
    <property type="entry name" value="Rhodopsin 7-helix transmembrane proteins"/>
    <property type="match status" value="1"/>
</dbReference>
<dbReference type="OrthoDB" id="8935849at2759"/>
<dbReference type="Proteomes" id="UP000288216">
    <property type="component" value="Unassembled WGS sequence"/>
</dbReference>
<dbReference type="PRINTS" id="PR00237">
    <property type="entry name" value="GPCRRHODOPSN"/>
</dbReference>
<proteinExistence type="inferred from homology"/>
<dbReference type="PANTHER" id="PTHR10489">
    <property type="entry name" value="CELL ADHESION MOLECULE"/>
    <property type="match status" value="1"/>
</dbReference>
<dbReference type="InterPro" id="IPR050119">
    <property type="entry name" value="CCR1-9-like"/>
</dbReference>
<evidence type="ECO:0000256" key="7">
    <source>
        <dbReference type="ARBA" id="ARBA00023224"/>
    </source>
</evidence>
<dbReference type="GO" id="GO:0006955">
    <property type="term" value="P:immune response"/>
    <property type="evidence" value="ECO:0007669"/>
    <property type="project" value="TreeGrafter"/>
</dbReference>
<keyword evidence="5 9" id="KW-0472">Membrane</keyword>
<dbReference type="PANTHER" id="PTHR10489:SF954">
    <property type="entry name" value="G PROTEIN-COUPLED RECEPTOR 25"/>
    <property type="match status" value="1"/>
</dbReference>
<evidence type="ECO:0000256" key="9">
    <source>
        <dbReference type="SAM" id="Phobius"/>
    </source>
</evidence>
<feature type="transmembrane region" description="Helical" evidence="9">
    <location>
        <begin position="49"/>
        <end position="71"/>
    </location>
</feature>
<feature type="transmembrane region" description="Helical" evidence="9">
    <location>
        <begin position="83"/>
        <end position="103"/>
    </location>
</feature>
<dbReference type="InterPro" id="IPR000276">
    <property type="entry name" value="GPCR_Rhodpsn"/>
</dbReference>
<dbReference type="PRINTS" id="PR00425">
    <property type="entry name" value="BRADYKININR"/>
</dbReference>
<feature type="transmembrane region" description="Helical" evidence="9">
    <location>
        <begin position="252"/>
        <end position="271"/>
    </location>
</feature>
<gene>
    <name evidence="11" type="ORF">scyTo_0000364</name>
</gene>
<keyword evidence="12" id="KW-1185">Reference proteome</keyword>
<dbReference type="OMA" id="FASCCAN"/>
<keyword evidence="4 8" id="KW-0297">G-protein coupled receptor</keyword>
<keyword evidence="3 9" id="KW-1133">Transmembrane helix</keyword>
<protein>
    <recommendedName>
        <fullName evidence="10">G-protein coupled receptors family 1 profile domain-containing protein</fullName>
    </recommendedName>
</protein>
<dbReference type="GO" id="GO:0060326">
    <property type="term" value="P:cell chemotaxis"/>
    <property type="evidence" value="ECO:0007669"/>
    <property type="project" value="TreeGrafter"/>
</dbReference>
<dbReference type="GO" id="GO:0019722">
    <property type="term" value="P:calcium-mediated signaling"/>
    <property type="evidence" value="ECO:0007669"/>
    <property type="project" value="TreeGrafter"/>
</dbReference>
<dbReference type="PROSITE" id="PS50262">
    <property type="entry name" value="G_PROTEIN_RECEP_F1_2"/>
    <property type="match status" value="1"/>
</dbReference>
<evidence type="ECO:0000259" key="10">
    <source>
        <dbReference type="PROSITE" id="PS50262"/>
    </source>
</evidence>
<feature type="transmembrane region" description="Helical" evidence="9">
    <location>
        <begin position="291"/>
        <end position="317"/>
    </location>
</feature>
<evidence type="ECO:0000256" key="8">
    <source>
        <dbReference type="RuleBase" id="RU000688"/>
    </source>
</evidence>
<dbReference type="GO" id="GO:0016493">
    <property type="term" value="F:C-C chemokine receptor activity"/>
    <property type="evidence" value="ECO:0007669"/>
    <property type="project" value="TreeGrafter"/>
</dbReference>
<dbReference type="AlphaFoldDB" id="A0A401NVY0"/>
<feature type="transmembrane region" description="Helical" evidence="9">
    <location>
        <begin position="123"/>
        <end position="141"/>
    </location>
</feature>
<dbReference type="GO" id="GO:0007204">
    <property type="term" value="P:positive regulation of cytosolic calcium ion concentration"/>
    <property type="evidence" value="ECO:0007669"/>
    <property type="project" value="TreeGrafter"/>
</dbReference>
<dbReference type="STRING" id="75743.A0A401NVY0"/>
<dbReference type="InterPro" id="IPR000496">
    <property type="entry name" value="Brdyknn_rcpt"/>
</dbReference>
<evidence type="ECO:0000256" key="2">
    <source>
        <dbReference type="ARBA" id="ARBA00022692"/>
    </source>
</evidence>
<dbReference type="PROSITE" id="PS00237">
    <property type="entry name" value="G_PROTEIN_RECEP_F1_1"/>
    <property type="match status" value="1"/>
</dbReference>
<evidence type="ECO:0000256" key="6">
    <source>
        <dbReference type="ARBA" id="ARBA00023170"/>
    </source>
</evidence>
<dbReference type="EMBL" id="BFAA01000067">
    <property type="protein sequence ID" value="GCB65019.1"/>
    <property type="molecule type" value="Genomic_DNA"/>
</dbReference>
<reference evidence="11 12" key="1">
    <citation type="journal article" date="2018" name="Nat. Ecol. Evol.">
        <title>Shark genomes provide insights into elasmobranch evolution and the origin of vertebrates.</title>
        <authorList>
            <person name="Hara Y"/>
            <person name="Yamaguchi K"/>
            <person name="Onimaru K"/>
            <person name="Kadota M"/>
            <person name="Koyanagi M"/>
            <person name="Keeley SD"/>
            <person name="Tatsumi K"/>
            <person name="Tanaka K"/>
            <person name="Motone F"/>
            <person name="Kageyama Y"/>
            <person name="Nozu R"/>
            <person name="Adachi N"/>
            <person name="Nishimura O"/>
            <person name="Nakagawa R"/>
            <person name="Tanegashima C"/>
            <person name="Kiyatake I"/>
            <person name="Matsumoto R"/>
            <person name="Murakumo K"/>
            <person name="Nishida K"/>
            <person name="Terakita A"/>
            <person name="Kuratani S"/>
            <person name="Sato K"/>
            <person name="Hyodo S Kuraku.S."/>
        </authorList>
    </citation>
    <scope>NUCLEOTIDE SEQUENCE [LARGE SCALE GENOMIC DNA]</scope>
</reference>
<keyword evidence="7 8" id="KW-0807">Transducer</keyword>
<dbReference type="Pfam" id="PF00001">
    <property type="entry name" value="7tm_1"/>
    <property type="match status" value="1"/>
</dbReference>
<evidence type="ECO:0000256" key="4">
    <source>
        <dbReference type="ARBA" id="ARBA00023040"/>
    </source>
</evidence>
<comment type="similarity">
    <text evidence="8">Belongs to the G-protein coupled receptor 1 family.</text>
</comment>
<dbReference type="GO" id="GO:0004947">
    <property type="term" value="F:bradykinin receptor activity"/>
    <property type="evidence" value="ECO:0007669"/>
    <property type="project" value="InterPro"/>
</dbReference>
<feature type="domain" description="G-protein coupled receptors family 1 profile" evidence="10">
    <location>
        <begin position="61"/>
        <end position="314"/>
    </location>
</feature>
<dbReference type="GO" id="GO:0019957">
    <property type="term" value="F:C-C chemokine binding"/>
    <property type="evidence" value="ECO:0007669"/>
    <property type="project" value="TreeGrafter"/>
</dbReference>
<feature type="transmembrane region" description="Helical" evidence="9">
    <location>
        <begin position="211"/>
        <end position="232"/>
    </location>
</feature>
<organism evidence="11 12">
    <name type="scientific">Scyliorhinus torazame</name>
    <name type="common">Cloudy catshark</name>
    <name type="synonym">Catulus torazame</name>
    <dbReference type="NCBI Taxonomy" id="75743"/>
    <lineage>
        <taxon>Eukaryota</taxon>
        <taxon>Metazoa</taxon>
        <taxon>Chordata</taxon>
        <taxon>Craniata</taxon>
        <taxon>Vertebrata</taxon>
        <taxon>Chondrichthyes</taxon>
        <taxon>Elasmobranchii</taxon>
        <taxon>Galeomorphii</taxon>
        <taxon>Galeoidea</taxon>
        <taxon>Carcharhiniformes</taxon>
        <taxon>Scyliorhinidae</taxon>
        <taxon>Scyliorhinus</taxon>
    </lineage>
</organism>